<evidence type="ECO:0000256" key="6">
    <source>
        <dbReference type="ARBA" id="ARBA00022989"/>
    </source>
</evidence>
<comment type="similarity">
    <text evidence="2">Belongs to the CPA3 antiporters (TC 2.A.63) subunit F family.</text>
</comment>
<evidence type="ECO:0000256" key="7">
    <source>
        <dbReference type="ARBA" id="ARBA00023136"/>
    </source>
</evidence>
<dbReference type="EMBL" id="BAABJY010000001">
    <property type="protein sequence ID" value="GAA4854344.1"/>
    <property type="molecule type" value="Genomic_DNA"/>
</dbReference>
<sequence length="97" mass="10338">MSIYVLVALAMLGTMALALVRALKGPTIYDRIVAVNVFGTKTVLLVALVAYISGNFDLIDVALVYALVNFIAIVAVLKLVKTRDLAKVDEGDVDVDA</sequence>
<keyword evidence="10" id="KW-1185">Reference proteome</keyword>
<feature type="transmembrane region" description="Helical" evidence="8">
    <location>
        <begin position="32"/>
        <end position="51"/>
    </location>
</feature>
<keyword evidence="4" id="KW-1003">Cell membrane</keyword>
<dbReference type="Pfam" id="PF04066">
    <property type="entry name" value="MrpF_PhaF"/>
    <property type="match status" value="1"/>
</dbReference>
<evidence type="ECO:0000313" key="9">
    <source>
        <dbReference type="EMBL" id="GAA4854344.1"/>
    </source>
</evidence>
<evidence type="ECO:0000256" key="5">
    <source>
        <dbReference type="ARBA" id="ARBA00022692"/>
    </source>
</evidence>
<name>A0ABP9DPN2_9GAMM</name>
<comment type="caution">
    <text evidence="9">The sequence shown here is derived from an EMBL/GenBank/DDBJ whole genome shotgun (WGS) entry which is preliminary data.</text>
</comment>
<evidence type="ECO:0000256" key="8">
    <source>
        <dbReference type="SAM" id="Phobius"/>
    </source>
</evidence>
<dbReference type="InterPro" id="IPR007208">
    <property type="entry name" value="MrpF/PhaF-like"/>
</dbReference>
<organism evidence="9 10">
    <name type="scientific">Luteimonas vadosa</name>
    <dbReference type="NCBI Taxonomy" id="1165507"/>
    <lineage>
        <taxon>Bacteria</taxon>
        <taxon>Pseudomonadati</taxon>
        <taxon>Pseudomonadota</taxon>
        <taxon>Gammaproteobacteria</taxon>
        <taxon>Lysobacterales</taxon>
        <taxon>Lysobacteraceae</taxon>
        <taxon>Luteimonas</taxon>
    </lineage>
</organism>
<dbReference type="PANTHER" id="PTHR34702:SF1">
    <property type="entry name" value="NA(+)_H(+) ANTIPORTER SUBUNIT F"/>
    <property type="match status" value="1"/>
</dbReference>
<accession>A0ABP9DPN2</accession>
<feature type="transmembrane region" description="Helical" evidence="8">
    <location>
        <begin position="58"/>
        <end position="80"/>
    </location>
</feature>
<evidence type="ECO:0000256" key="3">
    <source>
        <dbReference type="ARBA" id="ARBA00022448"/>
    </source>
</evidence>
<proteinExistence type="inferred from homology"/>
<keyword evidence="7 8" id="KW-0472">Membrane</keyword>
<keyword evidence="3" id="KW-0813">Transport</keyword>
<keyword evidence="6 8" id="KW-1133">Transmembrane helix</keyword>
<evidence type="ECO:0000256" key="4">
    <source>
        <dbReference type="ARBA" id="ARBA00022475"/>
    </source>
</evidence>
<gene>
    <name evidence="9" type="ORF">GCM10023332_02180</name>
</gene>
<evidence type="ECO:0000313" key="10">
    <source>
        <dbReference type="Proteomes" id="UP001501323"/>
    </source>
</evidence>
<comment type="subcellular location">
    <subcellularLocation>
        <location evidence="1">Cell membrane</location>
        <topology evidence="1">Multi-pass membrane protein</topology>
    </subcellularLocation>
</comment>
<dbReference type="Proteomes" id="UP001501323">
    <property type="component" value="Unassembled WGS sequence"/>
</dbReference>
<reference evidence="10" key="1">
    <citation type="journal article" date="2019" name="Int. J. Syst. Evol. Microbiol.">
        <title>The Global Catalogue of Microorganisms (GCM) 10K type strain sequencing project: providing services to taxonomists for standard genome sequencing and annotation.</title>
        <authorList>
            <consortium name="The Broad Institute Genomics Platform"/>
            <consortium name="The Broad Institute Genome Sequencing Center for Infectious Disease"/>
            <person name="Wu L."/>
            <person name="Ma J."/>
        </authorList>
    </citation>
    <scope>NUCLEOTIDE SEQUENCE [LARGE SCALE GENOMIC DNA]</scope>
    <source>
        <strain evidence="10">JCM 18392</strain>
    </source>
</reference>
<evidence type="ECO:0000256" key="2">
    <source>
        <dbReference type="ARBA" id="ARBA00009212"/>
    </source>
</evidence>
<evidence type="ECO:0000256" key="1">
    <source>
        <dbReference type="ARBA" id="ARBA00004651"/>
    </source>
</evidence>
<protein>
    <submittedName>
        <fullName evidence="9">Monovalent cation/H+ antiporter complex subunit F</fullName>
    </submittedName>
</protein>
<keyword evidence="5 8" id="KW-0812">Transmembrane</keyword>
<dbReference type="PANTHER" id="PTHR34702">
    <property type="entry name" value="NA(+)/H(+) ANTIPORTER SUBUNIT F1"/>
    <property type="match status" value="1"/>
</dbReference>
<dbReference type="RefSeq" id="WP_345293656.1">
    <property type="nucleotide sequence ID" value="NZ_BAABJY010000001.1"/>
</dbReference>